<feature type="transmembrane region" description="Helical" evidence="7">
    <location>
        <begin position="78"/>
        <end position="96"/>
    </location>
</feature>
<dbReference type="InterPro" id="IPR020846">
    <property type="entry name" value="MFS_dom"/>
</dbReference>
<comment type="subcellular location">
    <subcellularLocation>
        <location evidence="1">Cell membrane</location>
        <topology evidence="1">Multi-pass membrane protein</topology>
    </subcellularLocation>
</comment>
<feature type="transmembrane region" description="Helical" evidence="7">
    <location>
        <begin position="12"/>
        <end position="33"/>
    </location>
</feature>
<dbReference type="PANTHER" id="PTHR23517">
    <property type="entry name" value="RESISTANCE PROTEIN MDTM, PUTATIVE-RELATED-RELATED"/>
    <property type="match status" value="1"/>
</dbReference>
<protein>
    <submittedName>
        <fullName evidence="9">Putative MFS family arabinose efflux permease</fullName>
    </submittedName>
</protein>
<dbReference type="GO" id="GO:0022857">
    <property type="term" value="F:transmembrane transporter activity"/>
    <property type="evidence" value="ECO:0007669"/>
    <property type="project" value="InterPro"/>
</dbReference>
<name>A0A560WHP0_9MICO</name>
<evidence type="ECO:0000313" key="10">
    <source>
        <dbReference type="Proteomes" id="UP000315628"/>
    </source>
</evidence>
<organism evidence="9 10">
    <name type="scientific">Marihabitans asiaticum</name>
    <dbReference type="NCBI Taxonomy" id="415218"/>
    <lineage>
        <taxon>Bacteria</taxon>
        <taxon>Bacillati</taxon>
        <taxon>Actinomycetota</taxon>
        <taxon>Actinomycetes</taxon>
        <taxon>Micrococcales</taxon>
        <taxon>Intrasporangiaceae</taxon>
        <taxon>Marihabitans</taxon>
    </lineage>
</organism>
<dbReference type="InterPro" id="IPR011701">
    <property type="entry name" value="MFS"/>
</dbReference>
<keyword evidence="2" id="KW-0813">Transport</keyword>
<evidence type="ECO:0000256" key="5">
    <source>
        <dbReference type="ARBA" id="ARBA00022989"/>
    </source>
</evidence>
<keyword evidence="10" id="KW-1185">Reference proteome</keyword>
<dbReference type="EMBL" id="VIUW01000001">
    <property type="protein sequence ID" value="TWD17086.1"/>
    <property type="molecule type" value="Genomic_DNA"/>
</dbReference>
<dbReference type="GO" id="GO:0005886">
    <property type="term" value="C:plasma membrane"/>
    <property type="evidence" value="ECO:0007669"/>
    <property type="project" value="UniProtKB-SubCell"/>
</dbReference>
<accession>A0A560WHP0</accession>
<feature type="transmembrane region" description="Helical" evidence="7">
    <location>
        <begin position="45"/>
        <end position="71"/>
    </location>
</feature>
<dbReference type="RefSeq" id="WP_170236164.1">
    <property type="nucleotide sequence ID" value="NZ_BAAAYT010000002.1"/>
</dbReference>
<sequence>MSAPPFAWRQIALPAYGPVIGNGTAIGAVLPVAALRAHEQLGASLAAAGLVVALIGVGQLIGALPAGVLVARVGERRALVLAGVVDVVALAVAGFVPSLVVMGAALCVAGLASSVYFLARQGFMIDLLPADRLARGMSLLGGALRLGMLLGPALGGVAVSLVGLQGAFVVAIAGAATSLTIVALTPDITASRDRAMGAAAAGEQGLGSLVRVLRRHARTLLTVGGAVVIMSALRQARVVILPLWAAHLGLGGVESSTAFAVAGALELLLVYPAGWVMDQVGRAAVATPMTVLLAVTIAALPLADGFGGLVAVASAMAVANGLGAGIVMTLGADNAPDAGRSEFLGGWRFCGEVGHAGGSLAVAVLTALVSLTTTALAIGVVGLLGAGWVGWWTLRSDRAAAKGGLSGRDVAQSSS</sequence>
<dbReference type="SUPFAM" id="SSF103473">
    <property type="entry name" value="MFS general substrate transporter"/>
    <property type="match status" value="1"/>
</dbReference>
<gene>
    <name evidence="9" type="ORF">FB557_0644</name>
</gene>
<dbReference type="Pfam" id="PF07690">
    <property type="entry name" value="MFS_1"/>
    <property type="match status" value="1"/>
</dbReference>
<dbReference type="PROSITE" id="PS50850">
    <property type="entry name" value="MFS"/>
    <property type="match status" value="1"/>
</dbReference>
<proteinExistence type="predicted"/>
<keyword evidence="6 7" id="KW-0472">Membrane</keyword>
<evidence type="ECO:0000256" key="6">
    <source>
        <dbReference type="ARBA" id="ARBA00023136"/>
    </source>
</evidence>
<feature type="transmembrane region" description="Helical" evidence="7">
    <location>
        <begin position="102"/>
        <end position="119"/>
    </location>
</feature>
<evidence type="ECO:0000259" key="8">
    <source>
        <dbReference type="PROSITE" id="PS50850"/>
    </source>
</evidence>
<evidence type="ECO:0000256" key="2">
    <source>
        <dbReference type="ARBA" id="ARBA00022448"/>
    </source>
</evidence>
<keyword evidence="5 7" id="KW-1133">Transmembrane helix</keyword>
<dbReference type="Gene3D" id="1.20.1250.20">
    <property type="entry name" value="MFS general substrate transporter like domains"/>
    <property type="match status" value="2"/>
</dbReference>
<reference evidence="9 10" key="1">
    <citation type="submission" date="2019-06" db="EMBL/GenBank/DDBJ databases">
        <title>Sequencing the genomes of 1000 actinobacteria strains.</title>
        <authorList>
            <person name="Klenk H.-P."/>
        </authorList>
    </citation>
    <scope>NUCLEOTIDE SEQUENCE [LARGE SCALE GENOMIC DNA]</scope>
    <source>
        <strain evidence="9 10">DSM 18935</strain>
    </source>
</reference>
<dbReference type="Proteomes" id="UP000315628">
    <property type="component" value="Unassembled WGS sequence"/>
</dbReference>
<feature type="transmembrane region" description="Helical" evidence="7">
    <location>
        <begin position="283"/>
        <end position="303"/>
    </location>
</feature>
<dbReference type="InterPro" id="IPR036259">
    <property type="entry name" value="MFS_trans_sf"/>
</dbReference>
<dbReference type="InterPro" id="IPR050171">
    <property type="entry name" value="MFS_Transporters"/>
</dbReference>
<evidence type="ECO:0000313" key="9">
    <source>
        <dbReference type="EMBL" id="TWD17086.1"/>
    </source>
</evidence>
<feature type="transmembrane region" description="Helical" evidence="7">
    <location>
        <begin position="309"/>
        <end position="332"/>
    </location>
</feature>
<evidence type="ECO:0000256" key="3">
    <source>
        <dbReference type="ARBA" id="ARBA00022475"/>
    </source>
</evidence>
<feature type="transmembrane region" description="Helical" evidence="7">
    <location>
        <begin position="167"/>
        <end position="186"/>
    </location>
</feature>
<feature type="transmembrane region" description="Helical" evidence="7">
    <location>
        <begin position="375"/>
        <end position="394"/>
    </location>
</feature>
<dbReference type="AlphaFoldDB" id="A0A560WHP0"/>
<keyword evidence="3" id="KW-1003">Cell membrane</keyword>
<keyword evidence="4 7" id="KW-0812">Transmembrane</keyword>
<feature type="transmembrane region" description="Helical" evidence="7">
    <location>
        <begin position="139"/>
        <end position="161"/>
    </location>
</feature>
<feature type="domain" description="Major facilitator superfamily (MFS) profile" evidence="8">
    <location>
        <begin position="11"/>
        <end position="397"/>
    </location>
</feature>
<comment type="caution">
    <text evidence="9">The sequence shown here is derived from an EMBL/GenBank/DDBJ whole genome shotgun (WGS) entry which is preliminary data.</text>
</comment>
<evidence type="ECO:0000256" key="1">
    <source>
        <dbReference type="ARBA" id="ARBA00004651"/>
    </source>
</evidence>
<evidence type="ECO:0000256" key="7">
    <source>
        <dbReference type="SAM" id="Phobius"/>
    </source>
</evidence>
<evidence type="ECO:0000256" key="4">
    <source>
        <dbReference type="ARBA" id="ARBA00022692"/>
    </source>
</evidence>
<dbReference type="PANTHER" id="PTHR23517:SF3">
    <property type="entry name" value="INTEGRAL MEMBRANE TRANSPORT PROTEIN"/>
    <property type="match status" value="1"/>
</dbReference>